<evidence type="ECO:0000256" key="1">
    <source>
        <dbReference type="SAM" id="MobiDB-lite"/>
    </source>
</evidence>
<evidence type="ECO:0000313" key="3">
    <source>
        <dbReference type="EMBL" id="WVZ50883.1"/>
    </source>
</evidence>
<protein>
    <recommendedName>
        <fullName evidence="2">Reverse transcriptase Ty1/copia-type domain-containing protein</fullName>
    </recommendedName>
</protein>
<accession>A0AAQ3SJH7</accession>
<organism evidence="3 4">
    <name type="scientific">Paspalum notatum var. saurae</name>
    <dbReference type="NCBI Taxonomy" id="547442"/>
    <lineage>
        <taxon>Eukaryota</taxon>
        <taxon>Viridiplantae</taxon>
        <taxon>Streptophyta</taxon>
        <taxon>Embryophyta</taxon>
        <taxon>Tracheophyta</taxon>
        <taxon>Spermatophyta</taxon>
        <taxon>Magnoliopsida</taxon>
        <taxon>Liliopsida</taxon>
        <taxon>Poales</taxon>
        <taxon>Poaceae</taxon>
        <taxon>PACMAD clade</taxon>
        <taxon>Panicoideae</taxon>
        <taxon>Andropogonodae</taxon>
        <taxon>Paspaleae</taxon>
        <taxon>Paspalinae</taxon>
        <taxon>Paspalum</taxon>
    </lineage>
</organism>
<reference evidence="3 4" key="1">
    <citation type="submission" date="2024-02" db="EMBL/GenBank/DDBJ databases">
        <title>High-quality chromosome-scale genome assembly of Pensacola bahiagrass (Paspalum notatum Flugge var. saurae).</title>
        <authorList>
            <person name="Vega J.M."/>
            <person name="Podio M."/>
            <person name="Orjuela J."/>
            <person name="Siena L.A."/>
            <person name="Pessino S.C."/>
            <person name="Combes M.C."/>
            <person name="Mariac C."/>
            <person name="Albertini E."/>
            <person name="Pupilli F."/>
            <person name="Ortiz J.P.A."/>
            <person name="Leblanc O."/>
        </authorList>
    </citation>
    <scope>NUCLEOTIDE SEQUENCE [LARGE SCALE GENOMIC DNA]</scope>
    <source>
        <strain evidence="3">R1</strain>
        <tissue evidence="3">Leaf</tissue>
    </source>
</reference>
<gene>
    <name evidence="3" type="ORF">U9M48_002090</name>
</gene>
<name>A0AAQ3SJH7_PASNO</name>
<feature type="domain" description="Reverse transcriptase Ty1/copia-type" evidence="2">
    <location>
        <begin position="49"/>
        <end position="93"/>
    </location>
</feature>
<feature type="compositionally biased region" description="Low complexity" evidence="1">
    <location>
        <begin position="7"/>
        <end position="19"/>
    </location>
</feature>
<evidence type="ECO:0000313" key="4">
    <source>
        <dbReference type="Proteomes" id="UP001341281"/>
    </source>
</evidence>
<proteinExistence type="predicted"/>
<dbReference type="Pfam" id="PF07727">
    <property type="entry name" value="RVT_2"/>
    <property type="match status" value="1"/>
</dbReference>
<dbReference type="Proteomes" id="UP001341281">
    <property type="component" value="Chromosome 01"/>
</dbReference>
<dbReference type="AlphaFoldDB" id="A0AAQ3SJH7"/>
<dbReference type="EMBL" id="CP144745">
    <property type="protein sequence ID" value="WVZ50883.1"/>
    <property type="molecule type" value="Genomic_DNA"/>
</dbReference>
<feature type="region of interest" description="Disordered" evidence="1">
    <location>
        <begin position="1"/>
        <end position="22"/>
    </location>
</feature>
<keyword evidence="4" id="KW-1185">Reference proteome</keyword>
<sequence>MDDELHFSSAEEPPSFAAAEQDKSWRRAMLEEMSSIQENQTWERSTQDNQTWELIDQPANCRRIGLKWVYKVKRDERGEVVRHKARLVARGFV</sequence>
<evidence type="ECO:0000259" key="2">
    <source>
        <dbReference type="Pfam" id="PF07727"/>
    </source>
</evidence>
<dbReference type="InterPro" id="IPR013103">
    <property type="entry name" value="RVT_2"/>
</dbReference>